<organism evidence="2 3">
    <name type="scientific">Pseudaminobacter soli</name>
    <name type="common">ex Li et al. 2025</name>
    <dbReference type="NCBI Taxonomy" id="1295366"/>
    <lineage>
        <taxon>Bacteria</taxon>
        <taxon>Pseudomonadati</taxon>
        <taxon>Pseudomonadota</taxon>
        <taxon>Alphaproteobacteria</taxon>
        <taxon>Hyphomicrobiales</taxon>
        <taxon>Phyllobacteriaceae</taxon>
        <taxon>Pseudaminobacter</taxon>
    </lineage>
</organism>
<gene>
    <name evidence="2" type="ORF">C7I85_26765</name>
</gene>
<evidence type="ECO:0000313" key="3">
    <source>
        <dbReference type="Proteomes" id="UP000240653"/>
    </source>
</evidence>
<feature type="transmembrane region" description="Helical" evidence="1">
    <location>
        <begin position="120"/>
        <end position="138"/>
    </location>
</feature>
<reference evidence="2 3" key="1">
    <citation type="submission" date="2018-03" db="EMBL/GenBank/DDBJ databases">
        <title>The draft genome of Mesorhizobium soli JCM 19897.</title>
        <authorList>
            <person name="Li L."/>
            <person name="Liu L."/>
            <person name="Liang L."/>
            <person name="Wang T."/>
            <person name="Zhang X."/>
        </authorList>
    </citation>
    <scope>NUCLEOTIDE SEQUENCE [LARGE SCALE GENOMIC DNA]</scope>
    <source>
        <strain evidence="2 3">JCM 19897</strain>
    </source>
</reference>
<keyword evidence="1" id="KW-0472">Membrane</keyword>
<sequence>MEQQIVSVHDLFPHIRIVLGMVIGLGVARLLSGIARIIQHPKQYPLYPVHLAWAASVLLMLAHFWWWEFGLFRVDQWTFGKYLFLIGYAVALFLLCALLFPESLLDYRSYEEFFYERRAWFFGVLAAIYVIDVGDTLLKGDAHFASFGIEYLIRTPLIIMLCIAAMFVQNRRFHVSFVGAKLLYQFWWITRFFDTIV</sequence>
<feature type="transmembrane region" description="Helical" evidence="1">
    <location>
        <begin position="79"/>
        <end position="100"/>
    </location>
</feature>
<dbReference type="OrthoDB" id="9803673at2"/>
<dbReference type="EMBL" id="PXYL01000023">
    <property type="protein sequence ID" value="PSJ55650.1"/>
    <property type="molecule type" value="Genomic_DNA"/>
</dbReference>
<protein>
    <submittedName>
        <fullName evidence="2">Uncharacterized protein</fullName>
    </submittedName>
</protein>
<keyword evidence="1" id="KW-1133">Transmembrane helix</keyword>
<dbReference type="AlphaFoldDB" id="A0A2P7RZL0"/>
<proteinExistence type="predicted"/>
<accession>A0A2P7RZL0</accession>
<feature type="transmembrane region" description="Helical" evidence="1">
    <location>
        <begin position="12"/>
        <end position="32"/>
    </location>
</feature>
<feature type="transmembrane region" description="Helical" evidence="1">
    <location>
        <begin position="44"/>
        <end position="67"/>
    </location>
</feature>
<name>A0A2P7RZL0_9HYPH</name>
<feature type="transmembrane region" description="Helical" evidence="1">
    <location>
        <begin position="144"/>
        <end position="168"/>
    </location>
</feature>
<evidence type="ECO:0000313" key="2">
    <source>
        <dbReference type="EMBL" id="PSJ55650.1"/>
    </source>
</evidence>
<evidence type="ECO:0000256" key="1">
    <source>
        <dbReference type="SAM" id="Phobius"/>
    </source>
</evidence>
<keyword evidence="3" id="KW-1185">Reference proteome</keyword>
<keyword evidence="1" id="KW-0812">Transmembrane</keyword>
<dbReference type="Proteomes" id="UP000240653">
    <property type="component" value="Unassembled WGS sequence"/>
</dbReference>
<comment type="caution">
    <text evidence="2">The sequence shown here is derived from an EMBL/GenBank/DDBJ whole genome shotgun (WGS) entry which is preliminary data.</text>
</comment>